<reference evidence="3 4" key="1">
    <citation type="journal article" date="2017" name="Genome Announc.">
        <title>Genome sequence of the saprophytic ascomycete Epicoccum nigrum ICMP 19927 strain isolated from New Zealand.</title>
        <authorList>
            <person name="Fokin M."/>
            <person name="Fleetwood D."/>
            <person name="Weir B.S."/>
            <person name="Villas-Boas S.G."/>
        </authorList>
    </citation>
    <scope>NUCLEOTIDE SEQUENCE [LARGE SCALE GENOMIC DNA]</scope>
    <source>
        <strain evidence="3 4">ICMP 19927</strain>
    </source>
</reference>
<gene>
    <name evidence="3" type="ORF">B5807_11564</name>
</gene>
<name>A0A1Y2LIC9_EPING</name>
<dbReference type="EMBL" id="KZ107862">
    <property type="protein sequence ID" value="OSS43666.1"/>
    <property type="molecule type" value="Genomic_DNA"/>
</dbReference>
<feature type="chain" id="PRO_5013254547" evidence="2">
    <location>
        <begin position="20"/>
        <end position="107"/>
    </location>
</feature>
<dbReference type="InParanoid" id="A0A1Y2LIC9"/>
<keyword evidence="2" id="KW-0732">Signal</keyword>
<evidence type="ECO:0000313" key="4">
    <source>
        <dbReference type="Proteomes" id="UP000193240"/>
    </source>
</evidence>
<dbReference type="AlphaFoldDB" id="A0A1Y2LIC9"/>
<dbReference type="Proteomes" id="UP000193240">
    <property type="component" value="Unassembled WGS sequence"/>
</dbReference>
<feature type="region of interest" description="Disordered" evidence="1">
    <location>
        <begin position="82"/>
        <end position="107"/>
    </location>
</feature>
<keyword evidence="4" id="KW-1185">Reference proteome</keyword>
<evidence type="ECO:0000256" key="2">
    <source>
        <dbReference type="SAM" id="SignalP"/>
    </source>
</evidence>
<sequence>MLLALALALALEPLHWARGDAIVACAAGIAGGGFQQVASPAAAPSRNMELPLAAEPSDSGRRGVMGDQLAVHGAVVEVERRRERSVATLRRSSQGPEPMNGQTGLAE</sequence>
<feature type="signal peptide" evidence="2">
    <location>
        <begin position="1"/>
        <end position="19"/>
    </location>
</feature>
<proteinExistence type="predicted"/>
<accession>A0A1Y2LIC9</accession>
<protein>
    <submittedName>
        <fullName evidence="3">Uncharacterized protein</fullName>
    </submittedName>
</protein>
<evidence type="ECO:0000256" key="1">
    <source>
        <dbReference type="SAM" id="MobiDB-lite"/>
    </source>
</evidence>
<organism evidence="3 4">
    <name type="scientific">Epicoccum nigrum</name>
    <name type="common">Soil fungus</name>
    <name type="synonym">Epicoccum purpurascens</name>
    <dbReference type="NCBI Taxonomy" id="105696"/>
    <lineage>
        <taxon>Eukaryota</taxon>
        <taxon>Fungi</taxon>
        <taxon>Dikarya</taxon>
        <taxon>Ascomycota</taxon>
        <taxon>Pezizomycotina</taxon>
        <taxon>Dothideomycetes</taxon>
        <taxon>Pleosporomycetidae</taxon>
        <taxon>Pleosporales</taxon>
        <taxon>Pleosporineae</taxon>
        <taxon>Didymellaceae</taxon>
        <taxon>Epicoccum</taxon>
    </lineage>
</organism>
<feature type="compositionally biased region" description="Polar residues" evidence="1">
    <location>
        <begin position="90"/>
        <end position="107"/>
    </location>
</feature>
<evidence type="ECO:0000313" key="3">
    <source>
        <dbReference type="EMBL" id="OSS43666.1"/>
    </source>
</evidence>